<evidence type="ECO:0000256" key="12">
    <source>
        <dbReference type="ARBA" id="ARBA00023160"/>
    </source>
</evidence>
<evidence type="ECO:0000256" key="13">
    <source>
        <dbReference type="RuleBase" id="RU000581"/>
    </source>
</evidence>
<evidence type="ECO:0000256" key="9">
    <source>
        <dbReference type="ARBA" id="ARBA00023004"/>
    </source>
</evidence>
<organism evidence="16 17">
    <name type="scientific">Rosa chinensis</name>
    <name type="common">China rose</name>
    <dbReference type="NCBI Taxonomy" id="74649"/>
    <lineage>
        <taxon>Eukaryota</taxon>
        <taxon>Viridiplantae</taxon>
        <taxon>Streptophyta</taxon>
        <taxon>Embryophyta</taxon>
        <taxon>Tracheophyta</taxon>
        <taxon>Spermatophyta</taxon>
        <taxon>Magnoliopsida</taxon>
        <taxon>eudicotyledons</taxon>
        <taxon>Gunneridae</taxon>
        <taxon>Pentapetalae</taxon>
        <taxon>rosids</taxon>
        <taxon>fabids</taxon>
        <taxon>Rosales</taxon>
        <taxon>Rosaceae</taxon>
        <taxon>Rosoideae</taxon>
        <taxon>Rosoideae incertae sedis</taxon>
        <taxon>Rosa</taxon>
    </lineage>
</organism>
<evidence type="ECO:0000313" key="17">
    <source>
        <dbReference type="Proteomes" id="UP000238479"/>
    </source>
</evidence>
<dbReference type="Gramene" id="PRQ22649">
    <property type="protein sequence ID" value="PRQ22649"/>
    <property type="gene ID" value="RchiOBHm_Chr6g0252581"/>
</dbReference>
<keyword evidence="5 13" id="KW-0812">Transmembrane</keyword>
<evidence type="ECO:0000313" key="16">
    <source>
        <dbReference type="EMBL" id="PRQ22649.1"/>
    </source>
</evidence>
<comment type="pathway">
    <text evidence="2">Lipid metabolism.</text>
</comment>
<dbReference type="OrthoDB" id="10260134at2759"/>
<dbReference type="Proteomes" id="UP000238479">
    <property type="component" value="Chromosome 6"/>
</dbReference>
<comment type="similarity">
    <text evidence="3 13">Belongs to the fatty acid desaturase type 1 family.</text>
</comment>
<evidence type="ECO:0000256" key="14">
    <source>
        <dbReference type="SAM" id="Phobius"/>
    </source>
</evidence>
<dbReference type="InterPro" id="IPR015876">
    <property type="entry name" value="Acyl-CoA_DS"/>
</dbReference>
<dbReference type="GO" id="GO:0042761">
    <property type="term" value="P:very long-chain fatty acid biosynthetic process"/>
    <property type="evidence" value="ECO:0007669"/>
    <property type="project" value="TreeGrafter"/>
</dbReference>
<dbReference type="GO" id="GO:0016717">
    <property type="term" value="F:oxidoreductase activity, acting on paired donors, with oxidation of a pair of donors resulting in the reduction of molecular oxygen to two molecules of water"/>
    <property type="evidence" value="ECO:0007669"/>
    <property type="project" value="InterPro"/>
</dbReference>
<keyword evidence="9" id="KW-0408">Iron</keyword>
<name>A0A2P6PL61_ROSCH</name>
<reference evidence="16 17" key="1">
    <citation type="journal article" date="2018" name="Nat. Genet.">
        <title>The Rosa genome provides new insights in the design of modern roses.</title>
        <authorList>
            <person name="Bendahmane M."/>
        </authorList>
    </citation>
    <scope>NUCLEOTIDE SEQUENCE [LARGE SCALE GENOMIC DNA]</scope>
    <source>
        <strain evidence="17">cv. Old Blush</strain>
    </source>
</reference>
<accession>A0A2P6PL61</accession>
<keyword evidence="8 13" id="KW-0560">Oxidoreductase</keyword>
<dbReference type="AlphaFoldDB" id="A0A2P6PL61"/>
<dbReference type="OMA" id="VWGIAVR"/>
<feature type="transmembrane region" description="Helical" evidence="14">
    <location>
        <begin position="50"/>
        <end position="69"/>
    </location>
</feature>
<comment type="subcellular location">
    <subcellularLocation>
        <location evidence="1">Membrane</location>
        <topology evidence="1">Multi-pass membrane protein</topology>
    </subcellularLocation>
</comment>
<evidence type="ECO:0000256" key="11">
    <source>
        <dbReference type="ARBA" id="ARBA00023136"/>
    </source>
</evidence>
<keyword evidence="17" id="KW-1185">Reference proteome</keyword>
<keyword evidence="12 13" id="KW-0275">Fatty acid biosynthesis</keyword>
<dbReference type="InterPro" id="IPR005804">
    <property type="entry name" value="FA_desaturase_dom"/>
</dbReference>
<evidence type="ECO:0000256" key="5">
    <source>
        <dbReference type="ARBA" id="ARBA00022692"/>
    </source>
</evidence>
<comment type="caution">
    <text evidence="16">The sequence shown here is derived from an EMBL/GenBank/DDBJ whole genome shotgun (WGS) entry which is preliminary data.</text>
</comment>
<dbReference type="PANTHER" id="PTHR11351">
    <property type="entry name" value="ACYL-COA DESATURASE"/>
    <property type="match status" value="1"/>
</dbReference>
<protein>
    <submittedName>
        <fullName evidence="16">Putative acyl-CoA desaturase</fullName>
    </submittedName>
</protein>
<evidence type="ECO:0000256" key="10">
    <source>
        <dbReference type="ARBA" id="ARBA00023098"/>
    </source>
</evidence>
<dbReference type="PANTHER" id="PTHR11351:SF31">
    <property type="entry name" value="DESATURASE 1, ISOFORM A-RELATED"/>
    <property type="match status" value="1"/>
</dbReference>
<evidence type="ECO:0000256" key="2">
    <source>
        <dbReference type="ARBA" id="ARBA00005189"/>
    </source>
</evidence>
<sequence length="293" mass="34006">MGGLVVSIAMTPFVQLWGRPWNLVDISSAATLLALHGLCLFAPFHFTWAAFWVAAALYILTGLGVTLGFHRHLAHKSFQLPKWLEYLFVYFGVLSLQGSPIEWVSTHRYHHQFTDTERDPHSPLEGFWFSHMGWILDSASRYRKYGGLKNVEDMKKQWFYRFLHRTYPVHVFVSGALLYALGGLPFFIWGTGVRIVYVFHFTLLVNSAGHIWGNQVWNTGDLSKNNWWLGWIALGEGWHNNHHAFEYSARQGLEWWQVDLTWYVIRAFQAIGLATDVKTPTESQMRRKALKKY</sequence>
<dbReference type="Pfam" id="PF00487">
    <property type="entry name" value="FA_desaturase"/>
    <property type="match status" value="1"/>
</dbReference>
<evidence type="ECO:0000256" key="7">
    <source>
        <dbReference type="ARBA" id="ARBA00022989"/>
    </source>
</evidence>
<evidence type="ECO:0000256" key="4">
    <source>
        <dbReference type="ARBA" id="ARBA00022516"/>
    </source>
</evidence>
<feature type="domain" description="Fatty acid desaturase" evidence="15">
    <location>
        <begin position="47"/>
        <end position="268"/>
    </location>
</feature>
<keyword evidence="6" id="KW-0276">Fatty acid metabolism</keyword>
<evidence type="ECO:0000256" key="8">
    <source>
        <dbReference type="ARBA" id="ARBA00023002"/>
    </source>
</evidence>
<comment type="cofactor">
    <cofactor evidence="13">
        <name>Fe(2+)</name>
        <dbReference type="ChEBI" id="CHEBI:29033"/>
    </cofactor>
</comment>
<evidence type="ECO:0000256" key="1">
    <source>
        <dbReference type="ARBA" id="ARBA00004141"/>
    </source>
</evidence>
<dbReference type="GO" id="GO:0005789">
    <property type="term" value="C:endoplasmic reticulum membrane"/>
    <property type="evidence" value="ECO:0007669"/>
    <property type="project" value="TreeGrafter"/>
</dbReference>
<keyword evidence="4 13" id="KW-0444">Lipid biosynthesis</keyword>
<dbReference type="CDD" id="cd03505">
    <property type="entry name" value="Delta9-FADS-like"/>
    <property type="match status" value="1"/>
</dbReference>
<dbReference type="PRINTS" id="PR00075">
    <property type="entry name" value="FACDDSATRASE"/>
</dbReference>
<keyword evidence="7 14" id="KW-1133">Transmembrane helix</keyword>
<evidence type="ECO:0000256" key="6">
    <source>
        <dbReference type="ARBA" id="ARBA00022832"/>
    </source>
</evidence>
<keyword evidence="10" id="KW-0443">Lipid metabolism</keyword>
<keyword evidence="11 14" id="KW-0472">Membrane</keyword>
<proteinExistence type="inferred from homology"/>
<comment type="domain">
    <text evidence="13">The histidine box domains are involved in binding the catalytic metal ions.</text>
</comment>
<feature type="transmembrane region" description="Helical" evidence="14">
    <location>
        <begin position="167"/>
        <end position="189"/>
    </location>
</feature>
<gene>
    <name evidence="16" type="ORF">RchiOBHm_Chr6g0252581</name>
</gene>
<dbReference type="EMBL" id="PDCK01000044">
    <property type="protein sequence ID" value="PRQ22649.1"/>
    <property type="molecule type" value="Genomic_DNA"/>
</dbReference>
<evidence type="ECO:0000259" key="15">
    <source>
        <dbReference type="Pfam" id="PF00487"/>
    </source>
</evidence>
<evidence type="ECO:0000256" key="3">
    <source>
        <dbReference type="ARBA" id="ARBA00009295"/>
    </source>
</evidence>